<evidence type="ECO:0000313" key="3">
    <source>
        <dbReference type="EMBL" id="ABI56815.1"/>
    </source>
</evidence>
<keyword evidence="2" id="KW-1133">Transmembrane helix</keyword>
<proteinExistence type="predicted"/>
<protein>
    <submittedName>
        <fullName evidence="3">Uncharacterized protein</fullName>
    </submittedName>
</protein>
<accession>Q0A8M2</accession>
<evidence type="ECO:0000256" key="1">
    <source>
        <dbReference type="SAM" id="MobiDB-lite"/>
    </source>
</evidence>
<feature type="region of interest" description="Disordered" evidence="1">
    <location>
        <begin position="53"/>
        <end position="73"/>
    </location>
</feature>
<dbReference type="AlphaFoldDB" id="Q0A8M2"/>
<reference evidence="4" key="1">
    <citation type="submission" date="2006-08" db="EMBL/GenBank/DDBJ databases">
        <title>Complete sequence of Alkalilimnicola ehrilichei MLHE-1.</title>
        <authorList>
            <person name="Copeland A."/>
            <person name="Lucas S."/>
            <person name="Lapidus A."/>
            <person name="Barry K."/>
            <person name="Detter J.C."/>
            <person name="Glavina del Rio T."/>
            <person name="Hammon N."/>
            <person name="Israni S."/>
            <person name="Dalin E."/>
            <person name="Tice H."/>
            <person name="Pitluck S."/>
            <person name="Sims D."/>
            <person name="Brettin T."/>
            <person name="Bruce D."/>
            <person name="Han C."/>
            <person name="Tapia R."/>
            <person name="Gilna P."/>
            <person name="Schmutz J."/>
            <person name="Larimer F."/>
            <person name="Land M."/>
            <person name="Hauser L."/>
            <person name="Kyrpides N."/>
            <person name="Mikhailova N."/>
            <person name="Oremland R.S."/>
            <person name="Hoeft S.E."/>
            <person name="Switzer-Blum J."/>
            <person name="Kulp T."/>
            <person name="King G."/>
            <person name="Tabita R."/>
            <person name="Witte B."/>
            <person name="Santini J.M."/>
            <person name="Basu P."/>
            <person name="Hollibaugh J.T."/>
            <person name="Xie G."/>
            <person name="Stolz J.F."/>
            <person name="Richardson P."/>
        </authorList>
    </citation>
    <scope>NUCLEOTIDE SEQUENCE [LARGE SCALE GENOMIC DNA]</scope>
    <source>
        <strain evidence="4">ATCC BAA-1101 / DSM 17681 / MLHE-1</strain>
    </source>
</reference>
<feature type="transmembrane region" description="Helical" evidence="2">
    <location>
        <begin position="18"/>
        <end position="39"/>
    </location>
</feature>
<keyword evidence="2" id="KW-0812">Transmembrane</keyword>
<organism evidence="3 4">
    <name type="scientific">Alkalilimnicola ehrlichii (strain ATCC BAA-1101 / DSM 17681 / MLHE-1)</name>
    <dbReference type="NCBI Taxonomy" id="187272"/>
    <lineage>
        <taxon>Bacteria</taxon>
        <taxon>Pseudomonadati</taxon>
        <taxon>Pseudomonadota</taxon>
        <taxon>Gammaproteobacteria</taxon>
        <taxon>Chromatiales</taxon>
        <taxon>Ectothiorhodospiraceae</taxon>
        <taxon>Alkalilimnicola</taxon>
    </lineage>
</organism>
<sequence>MTEGGRVTRNNRDIRDRLMWRLVALMLIVLVGWLTVLLFQQVGEREAAEEELARMQAEREAAPEAPAPAARPRALGLSTFGIRQLEQAGLGDDPEQGLLDDLQGRPDLIPEEPVLGGTHYFVAEEMAVLNDHWVYAVFEDGHIRGAAIFAFEVDGDGAIRWEAVLSRVEG</sequence>
<feature type="compositionally biased region" description="Basic and acidic residues" evidence="1">
    <location>
        <begin position="53"/>
        <end position="62"/>
    </location>
</feature>
<keyword evidence="2" id="KW-0472">Membrane</keyword>
<feature type="compositionally biased region" description="Low complexity" evidence="1">
    <location>
        <begin position="63"/>
        <end position="73"/>
    </location>
</feature>
<dbReference type="eggNOG" id="ENOG5033BYF">
    <property type="taxonomic scope" value="Bacteria"/>
</dbReference>
<gene>
    <name evidence="3" type="ordered locus">Mlg_1466</name>
</gene>
<dbReference type="EMBL" id="CP000453">
    <property type="protein sequence ID" value="ABI56815.1"/>
    <property type="molecule type" value="Genomic_DNA"/>
</dbReference>
<dbReference type="Proteomes" id="UP000001962">
    <property type="component" value="Chromosome"/>
</dbReference>
<evidence type="ECO:0000313" key="4">
    <source>
        <dbReference type="Proteomes" id="UP000001962"/>
    </source>
</evidence>
<evidence type="ECO:0000256" key="2">
    <source>
        <dbReference type="SAM" id="Phobius"/>
    </source>
</evidence>
<name>Q0A8M2_ALKEH</name>
<dbReference type="HOGENOM" id="CLU_132138_0_0_6"/>
<dbReference type="KEGG" id="aeh:Mlg_1466"/>
<keyword evidence="4" id="KW-1185">Reference proteome</keyword>